<name>A0A915PIA0_9BILA</name>
<organism evidence="2 3">
    <name type="scientific">Setaria digitata</name>
    <dbReference type="NCBI Taxonomy" id="48799"/>
    <lineage>
        <taxon>Eukaryota</taxon>
        <taxon>Metazoa</taxon>
        <taxon>Ecdysozoa</taxon>
        <taxon>Nematoda</taxon>
        <taxon>Chromadorea</taxon>
        <taxon>Rhabditida</taxon>
        <taxon>Spirurina</taxon>
        <taxon>Spiruromorpha</taxon>
        <taxon>Filarioidea</taxon>
        <taxon>Setariidae</taxon>
        <taxon>Setaria</taxon>
    </lineage>
</organism>
<feature type="signal peptide" evidence="1">
    <location>
        <begin position="1"/>
        <end position="22"/>
    </location>
</feature>
<reference evidence="3" key="1">
    <citation type="submission" date="2022-11" db="UniProtKB">
        <authorList>
            <consortium name="WormBaseParasite"/>
        </authorList>
    </citation>
    <scope>IDENTIFICATION</scope>
</reference>
<dbReference type="WBParaSite" id="sdigi.contig189.g5876.t1">
    <property type="protein sequence ID" value="sdigi.contig189.g5876.t1"/>
    <property type="gene ID" value="sdigi.contig189.g5876"/>
</dbReference>
<sequence>MLKSMKKVIIIFAANIFVVIQGQLLQRTPNIASDLGVKLSVNNNKLTNISSNTSQASRISLKVERATSMPFTLVTSDNIQQPIHVKPLHLKSKLQQNDFKNLQLSAPRAKPYYFPAVDSAKPSSIMQMINNSVNDEIHPGQFDSSAKLSGSHKLPIFAYQNDALIISQQHERPIHETLKIHPLKRNNHTTQTKFATLSSHDHQNPLSLPLTATAAPMLFPAPSTLPSGGTVESGAVVPVSHSISSHSRWFNETVPSLGNDFFLFF</sequence>
<evidence type="ECO:0000313" key="2">
    <source>
        <dbReference type="Proteomes" id="UP000887581"/>
    </source>
</evidence>
<feature type="chain" id="PRO_5037226018" evidence="1">
    <location>
        <begin position="23"/>
        <end position="265"/>
    </location>
</feature>
<keyword evidence="2" id="KW-1185">Reference proteome</keyword>
<dbReference type="AlphaFoldDB" id="A0A915PIA0"/>
<protein>
    <submittedName>
        <fullName evidence="3">BURP domain-containing protein</fullName>
    </submittedName>
</protein>
<dbReference type="Proteomes" id="UP000887581">
    <property type="component" value="Unplaced"/>
</dbReference>
<evidence type="ECO:0000313" key="3">
    <source>
        <dbReference type="WBParaSite" id="sdigi.contig189.g5876.t1"/>
    </source>
</evidence>
<keyword evidence="1" id="KW-0732">Signal</keyword>
<proteinExistence type="predicted"/>
<accession>A0A915PIA0</accession>
<evidence type="ECO:0000256" key="1">
    <source>
        <dbReference type="SAM" id="SignalP"/>
    </source>
</evidence>